<dbReference type="PANTHER" id="PTHR13847">
    <property type="entry name" value="SARCOSINE DEHYDROGENASE-RELATED"/>
    <property type="match status" value="1"/>
</dbReference>
<proteinExistence type="predicted"/>
<gene>
    <name evidence="3" type="ORF">GCM10009733_065830</name>
</gene>
<protein>
    <submittedName>
        <fullName evidence="3">FAD-binding oxidoreductase</fullName>
    </submittedName>
</protein>
<keyword evidence="4" id="KW-1185">Reference proteome</keyword>
<dbReference type="Gene3D" id="3.30.9.10">
    <property type="entry name" value="D-Amino Acid Oxidase, subunit A, domain 2"/>
    <property type="match status" value="1"/>
</dbReference>
<evidence type="ECO:0000313" key="4">
    <source>
        <dbReference type="Proteomes" id="UP001500064"/>
    </source>
</evidence>
<dbReference type="InterPro" id="IPR036188">
    <property type="entry name" value="FAD/NAD-bd_sf"/>
</dbReference>
<dbReference type="EMBL" id="BAAAMU010000059">
    <property type="protein sequence ID" value="GAA1658932.1"/>
    <property type="molecule type" value="Genomic_DNA"/>
</dbReference>
<comment type="caution">
    <text evidence="3">The sequence shown here is derived from an EMBL/GenBank/DDBJ whole genome shotgun (WGS) entry which is preliminary data.</text>
</comment>
<name>A0ABP4RQ64_9ACTN</name>
<dbReference type="Gene3D" id="3.50.50.60">
    <property type="entry name" value="FAD/NAD(P)-binding domain"/>
    <property type="match status" value="2"/>
</dbReference>
<dbReference type="SUPFAM" id="SSF51905">
    <property type="entry name" value="FAD/NAD(P)-binding domain"/>
    <property type="match status" value="1"/>
</dbReference>
<dbReference type="Pfam" id="PF01266">
    <property type="entry name" value="DAO"/>
    <property type="match status" value="1"/>
</dbReference>
<evidence type="ECO:0000313" key="3">
    <source>
        <dbReference type="EMBL" id="GAA1658932.1"/>
    </source>
</evidence>
<evidence type="ECO:0000256" key="1">
    <source>
        <dbReference type="ARBA" id="ARBA00023002"/>
    </source>
</evidence>
<evidence type="ECO:0000259" key="2">
    <source>
        <dbReference type="Pfam" id="PF01266"/>
    </source>
</evidence>
<accession>A0ABP4RQ64</accession>
<organism evidence="3 4">
    <name type="scientific">Nonomuraea maheshkhaliensis</name>
    <dbReference type="NCBI Taxonomy" id="419590"/>
    <lineage>
        <taxon>Bacteria</taxon>
        <taxon>Bacillati</taxon>
        <taxon>Actinomycetota</taxon>
        <taxon>Actinomycetes</taxon>
        <taxon>Streptosporangiales</taxon>
        <taxon>Streptosporangiaceae</taxon>
        <taxon>Nonomuraea</taxon>
    </lineage>
</organism>
<feature type="domain" description="FAD dependent oxidoreductase" evidence="2">
    <location>
        <begin position="2"/>
        <end position="328"/>
    </location>
</feature>
<sequence length="349" mass="35722">MVVGAGIVGASLAYHLSGRGLPVTLIDAGLPASGATRASFAWIGRPSVSDLPSAPLRYLALEEYRRLEKDLGELSIRWSGAITWDGFDATGPRIDDVRALEPRLLDPPAAAVHCPEDAAFDPVTTTELLVAAARDRGARVLTGVLATALDHGAGAVGGAGTSASDQNATTVSGVHTTAGFLPAETVVLAAGTGTVALCVGIGVTLPVAPSPAVLVRLSAVPGLVRTIVATSSLEVRQLDDGTVLAPEAYSGEKDQAALLATARRVRDRFAASFEGADDTKVLSAEIGWRPMPADEEPIIGRPAGTHGLYVAVMHSAITLAAAAGRLAASEILTGVPAPELAGCRPDRFH</sequence>
<reference evidence="4" key="1">
    <citation type="journal article" date="2019" name="Int. J. Syst. Evol. Microbiol.">
        <title>The Global Catalogue of Microorganisms (GCM) 10K type strain sequencing project: providing services to taxonomists for standard genome sequencing and annotation.</title>
        <authorList>
            <consortium name="The Broad Institute Genomics Platform"/>
            <consortium name="The Broad Institute Genome Sequencing Center for Infectious Disease"/>
            <person name="Wu L."/>
            <person name="Ma J."/>
        </authorList>
    </citation>
    <scope>NUCLEOTIDE SEQUENCE [LARGE SCALE GENOMIC DNA]</scope>
    <source>
        <strain evidence="4">JCM 13929</strain>
    </source>
</reference>
<dbReference type="PANTHER" id="PTHR13847:SF289">
    <property type="entry name" value="GLYCINE OXIDASE"/>
    <property type="match status" value="1"/>
</dbReference>
<dbReference type="InterPro" id="IPR006076">
    <property type="entry name" value="FAD-dep_OxRdtase"/>
</dbReference>
<dbReference type="Proteomes" id="UP001500064">
    <property type="component" value="Unassembled WGS sequence"/>
</dbReference>
<keyword evidence="1" id="KW-0560">Oxidoreductase</keyword>